<organism evidence="2 3">
    <name type="scientific">Halorutilus salinus</name>
    <dbReference type="NCBI Taxonomy" id="2487751"/>
    <lineage>
        <taxon>Archaea</taxon>
        <taxon>Methanobacteriati</taxon>
        <taxon>Methanobacteriota</taxon>
        <taxon>Stenosarchaea group</taxon>
        <taxon>Halobacteria</taxon>
        <taxon>Halorutilales</taxon>
        <taxon>Halorutilaceae</taxon>
        <taxon>Halorutilus</taxon>
    </lineage>
</organism>
<sequence>MLVSPFDVPAVALIGFVGAFVYARFLKPRNPDWYPFIGVGTVGLFWIHAVLAVAGVSPLGVDVDNSLIGVAYILSYPMWFRWASERAFVLFGRGSEQGGIAWVLRVRDTTEGFEPDWEKE</sequence>
<name>A0A9Q4C0P5_9EURY</name>
<feature type="transmembrane region" description="Helical" evidence="1">
    <location>
        <begin position="6"/>
        <end position="26"/>
    </location>
</feature>
<evidence type="ECO:0000313" key="2">
    <source>
        <dbReference type="EMBL" id="MCX2817812.1"/>
    </source>
</evidence>
<keyword evidence="1" id="KW-0472">Membrane</keyword>
<keyword evidence="3" id="KW-1185">Reference proteome</keyword>
<comment type="caution">
    <text evidence="2">The sequence shown here is derived from an EMBL/GenBank/DDBJ whole genome shotgun (WGS) entry which is preliminary data.</text>
</comment>
<reference evidence="2" key="1">
    <citation type="submission" date="2022-09" db="EMBL/GenBank/DDBJ databases">
        <title>Haloadaptaus new haloarchaeum isolated from saline soil.</title>
        <authorList>
            <person name="Duran-Viseras A."/>
            <person name="Sanchez-Porro C."/>
            <person name="Ventosa A."/>
        </authorList>
    </citation>
    <scope>NUCLEOTIDE SEQUENCE</scope>
    <source>
        <strain evidence="2">F3-133</strain>
    </source>
</reference>
<accession>A0A9Q4C0P5</accession>
<dbReference type="AlphaFoldDB" id="A0A9Q4C0P5"/>
<dbReference type="Proteomes" id="UP001149411">
    <property type="component" value="Unassembled WGS sequence"/>
</dbReference>
<dbReference type="EMBL" id="RKLV01000001">
    <property type="protein sequence ID" value="MCX2817812.1"/>
    <property type="molecule type" value="Genomic_DNA"/>
</dbReference>
<evidence type="ECO:0000313" key="3">
    <source>
        <dbReference type="Proteomes" id="UP001149411"/>
    </source>
</evidence>
<evidence type="ECO:0000256" key="1">
    <source>
        <dbReference type="SAM" id="Phobius"/>
    </source>
</evidence>
<proteinExistence type="predicted"/>
<feature type="transmembrane region" description="Helical" evidence="1">
    <location>
        <begin position="66"/>
        <end position="83"/>
    </location>
</feature>
<gene>
    <name evidence="2" type="ORF">EGH25_00330</name>
</gene>
<keyword evidence="1" id="KW-1133">Transmembrane helix</keyword>
<feature type="transmembrane region" description="Helical" evidence="1">
    <location>
        <begin position="33"/>
        <end position="54"/>
    </location>
</feature>
<keyword evidence="1" id="KW-0812">Transmembrane</keyword>
<dbReference type="RefSeq" id="WP_266085303.1">
    <property type="nucleotide sequence ID" value="NZ_RKLV01000001.1"/>
</dbReference>
<protein>
    <submittedName>
        <fullName evidence="2">Uncharacterized protein</fullName>
    </submittedName>
</protein>